<dbReference type="EMBL" id="JARXRN010000020">
    <property type="protein sequence ID" value="MDH5829790.1"/>
    <property type="molecule type" value="Genomic_DNA"/>
</dbReference>
<accession>A0ABT6JGI0</accession>
<gene>
    <name evidence="1" type="ORF">QFW80_04560</name>
</gene>
<reference evidence="1 2" key="1">
    <citation type="submission" date="2023-04" db="EMBL/GenBank/DDBJ databases">
        <title>Luteimonas sp. M1R5S18.</title>
        <authorList>
            <person name="Sun J.-Q."/>
        </authorList>
    </citation>
    <scope>NUCLEOTIDE SEQUENCE [LARGE SCALE GENOMIC DNA]</scope>
    <source>
        <strain evidence="1 2">M1R5S18</strain>
    </source>
</reference>
<dbReference type="Proteomes" id="UP001156831">
    <property type="component" value="Unassembled WGS sequence"/>
</dbReference>
<name>A0ABT6JGI0_9GAMM</name>
<sequence>MNRRRFQPLTTRGKSSVAKAPQLNLEAFQAMAAQPGGIETLKRRREELRRVHAEQQERMRAQFAESERILRDLDLAIDGGISA</sequence>
<evidence type="ECO:0000313" key="1">
    <source>
        <dbReference type="EMBL" id="MDH5829790.1"/>
    </source>
</evidence>
<keyword evidence="2" id="KW-1185">Reference proteome</keyword>
<dbReference type="RefSeq" id="WP_280600146.1">
    <property type="nucleotide sequence ID" value="NZ_JARXRN010000020.1"/>
</dbReference>
<proteinExistence type="predicted"/>
<evidence type="ECO:0000313" key="2">
    <source>
        <dbReference type="Proteomes" id="UP001156831"/>
    </source>
</evidence>
<comment type="caution">
    <text evidence="1">The sequence shown here is derived from an EMBL/GenBank/DDBJ whole genome shotgun (WGS) entry which is preliminary data.</text>
</comment>
<organism evidence="1 2">
    <name type="scientific">Luteimonas rhizosphaericola</name>
    <dbReference type="NCBI Taxonomy" id="3042024"/>
    <lineage>
        <taxon>Bacteria</taxon>
        <taxon>Pseudomonadati</taxon>
        <taxon>Pseudomonadota</taxon>
        <taxon>Gammaproteobacteria</taxon>
        <taxon>Lysobacterales</taxon>
        <taxon>Lysobacteraceae</taxon>
        <taxon>Luteimonas</taxon>
    </lineage>
</organism>
<protein>
    <submittedName>
        <fullName evidence="1">Uncharacterized protein</fullName>
    </submittedName>
</protein>